<keyword evidence="6 13" id="KW-0735">Signal-anchor</keyword>
<protein>
    <recommendedName>
        <fullName evidence="13">Glycosyltransferases</fullName>
        <ecNumber evidence="13">2.4.-.-</ecNumber>
    </recommendedName>
</protein>
<evidence type="ECO:0000256" key="13">
    <source>
        <dbReference type="RuleBase" id="RU363127"/>
    </source>
</evidence>
<evidence type="ECO:0000256" key="1">
    <source>
        <dbReference type="ARBA" id="ARBA00004323"/>
    </source>
</evidence>
<keyword evidence="3" id="KW-0328">Glycosyltransferase</keyword>
<organism evidence="15 16">
    <name type="scientific">Gossypium stocksii</name>
    <dbReference type="NCBI Taxonomy" id="47602"/>
    <lineage>
        <taxon>Eukaryota</taxon>
        <taxon>Viridiplantae</taxon>
        <taxon>Streptophyta</taxon>
        <taxon>Embryophyta</taxon>
        <taxon>Tracheophyta</taxon>
        <taxon>Spermatophyta</taxon>
        <taxon>Magnoliopsida</taxon>
        <taxon>eudicotyledons</taxon>
        <taxon>Gunneridae</taxon>
        <taxon>Pentapetalae</taxon>
        <taxon>rosids</taxon>
        <taxon>malvids</taxon>
        <taxon>Malvales</taxon>
        <taxon>Malvaceae</taxon>
        <taxon>Malvoideae</taxon>
        <taxon>Gossypium</taxon>
    </lineage>
</organism>
<evidence type="ECO:0000256" key="14">
    <source>
        <dbReference type="SAM" id="MobiDB-lite"/>
    </source>
</evidence>
<evidence type="ECO:0000256" key="2">
    <source>
        <dbReference type="ARBA" id="ARBA00007706"/>
    </source>
</evidence>
<dbReference type="Gene3D" id="3.90.550.10">
    <property type="entry name" value="Spore Coat Polysaccharide Biosynthesis Protein SpsA, Chain A"/>
    <property type="match status" value="1"/>
</dbReference>
<feature type="site" description="Interaction with galactose moiety of substrate glycoprotein" evidence="12">
    <location>
        <position position="443"/>
    </location>
</feature>
<dbReference type="GO" id="GO:0010417">
    <property type="term" value="P:glucuronoxylan biosynthetic process"/>
    <property type="evidence" value="ECO:0007669"/>
    <property type="project" value="TreeGrafter"/>
</dbReference>
<dbReference type="Pfam" id="PF03360">
    <property type="entry name" value="Glyco_transf_43"/>
    <property type="match status" value="1"/>
</dbReference>
<comment type="function">
    <text evidence="13">Involved in the synthesis of glucuronoxylan hemicellulose in secondary cell walls.</text>
</comment>
<evidence type="ECO:0000256" key="10">
    <source>
        <dbReference type="ARBA" id="ARBA00023180"/>
    </source>
</evidence>
<evidence type="ECO:0000256" key="3">
    <source>
        <dbReference type="ARBA" id="ARBA00022676"/>
    </source>
</evidence>
<evidence type="ECO:0000256" key="9">
    <source>
        <dbReference type="ARBA" id="ARBA00023136"/>
    </source>
</evidence>
<dbReference type="AlphaFoldDB" id="A0A9D3VXV9"/>
<keyword evidence="5 13" id="KW-0812">Transmembrane</keyword>
<evidence type="ECO:0000313" key="16">
    <source>
        <dbReference type="Proteomes" id="UP000828251"/>
    </source>
</evidence>
<sequence>MTSAPPMADESARIGSAQGPMASWGRWAPSRPRAPAYVDFSTDSWPDSYYLAPGYDAGYFATGPSGYSAGRSNFGPYARPARGGFGRGSSQRRTDDLHGPSGSFGPRTEPRPVISQDSPGSPIVNSVGLDNTQVVSRDYWEAERSVPSPLSKSTTPQTGGLLSSLIGLSDFQALVFGVFSPRTTRSVDRPNPKHKGQVWRRALFHFFICFLLGFVIGWTSFVSVGFSYMNLISEQQAFDFEVEPTVASFQTRDGSERNVTSMEDDTEVENNVTLNRHALVQRQGMIEGNLDNALTNQSLPRDINQGSRKLLIVITPTYTRPHQAFYLNRLAYTLKLVQPPLLWIVVEMTSQSEETANILRKSGIMYRHLICKKNLTDIKDRNVHQRNVALSHIETHRLDGLVYFADEYNVYSIDLFEQMRHIRQFGTWTVAKQTRENNRVTLEGPVCNGTKVIGWHLNELSKRYRRFHAEMPGFAFNSTILWDPRRWHRPTLEQIRQLETVKDGFQASSIIEQVVEDESQMEGLPQDCSRIMVWELNIESNSFYPQKWLMKNNLDVIAPLA</sequence>
<dbReference type="CDD" id="cd00218">
    <property type="entry name" value="GlcAT-I"/>
    <property type="match status" value="1"/>
</dbReference>
<dbReference type="GO" id="GO:0009834">
    <property type="term" value="P:plant-type secondary cell wall biogenesis"/>
    <property type="evidence" value="ECO:0007669"/>
    <property type="project" value="TreeGrafter"/>
</dbReference>
<feature type="region of interest" description="Disordered" evidence="14">
    <location>
        <begin position="78"/>
        <end position="127"/>
    </location>
</feature>
<feature type="transmembrane region" description="Helical" evidence="13">
    <location>
        <begin position="202"/>
        <end position="229"/>
    </location>
</feature>
<keyword evidence="10" id="KW-0325">Glycoprotein</keyword>
<dbReference type="PANTHER" id="PTHR10896">
    <property type="entry name" value="GALACTOSYLGALACTOSYLXYLOSYLPROTEIN 3-BETA-GLUCURONOSYLTRANSFERASE BETA-1,3-GLUCURONYLTRANSFERASE"/>
    <property type="match status" value="1"/>
</dbReference>
<reference evidence="15 16" key="1">
    <citation type="journal article" date="2021" name="Plant Biotechnol. J.">
        <title>Multi-omics assisted identification of the key and species-specific regulatory components of drought-tolerant mechanisms in Gossypium stocksii.</title>
        <authorList>
            <person name="Yu D."/>
            <person name="Ke L."/>
            <person name="Zhang D."/>
            <person name="Wu Y."/>
            <person name="Sun Y."/>
            <person name="Mei J."/>
            <person name="Sun J."/>
            <person name="Sun Y."/>
        </authorList>
    </citation>
    <scope>NUCLEOTIDE SEQUENCE [LARGE SCALE GENOMIC DNA]</scope>
    <source>
        <strain evidence="16">cv. E1</strain>
        <tissue evidence="15">Leaf</tissue>
    </source>
</reference>
<dbReference type="EC" id="2.4.-.-" evidence="13"/>
<dbReference type="InterPro" id="IPR005027">
    <property type="entry name" value="Glyco_trans_43"/>
</dbReference>
<evidence type="ECO:0000256" key="11">
    <source>
        <dbReference type="ARBA" id="ARBA00023316"/>
    </source>
</evidence>
<comment type="subcellular location">
    <subcellularLocation>
        <location evidence="1 13">Golgi apparatus membrane</location>
        <topology evidence="1 13">Single-pass type II membrane protein</topology>
    </subcellularLocation>
</comment>
<evidence type="ECO:0000313" key="15">
    <source>
        <dbReference type="EMBL" id="KAH1105416.1"/>
    </source>
</evidence>
<evidence type="ECO:0000256" key="8">
    <source>
        <dbReference type="ARBA" id="ARBA00023034"/>
    </source>
</evidence>
<keyword evidence="4 13" id="KW-0808">Transferase</keyword>
<proteinExistence type="inferred from homology"/>
<dbReference type="GO" id="GO:0071555">
    <property type="term" value="P:cell wall organization"/>
    <property type="evidence" value="ECO:0007669"/>
    <property type="project" value="UniProtKB-KW"/>
</dbReference>
<dbReference type="FunFam" id="3.90.550.10:FF:000064">
    <property type="entry name" value="Glycosyltransferases"/>
    <property type="match status" value="1"/>
</dbReference>
<dbReference type="InterPro" id="IPR029044">
    <property type="entry name" value="Nucleotide-diphossugar_trans"/>
</dbReference>
<evidence type="ECO:0000256" key="12">
    <source>
        <dbReference type="PIRSR" id="PIRSR605027-4"/>
    </source>
</evidence>
<keyword evidence="8 13" id="KW-0333">Golgi apparatus</keyword>
<dbReference type="GO" id="GO:0015018">
    <property type="term" value="F:galactosylgalactosylxylosylprotein 3-beta-glucuronosyltransferase activity"/>
    <property type="evidence" value="ECO:0007669"/>
    <property type="project" value="InterPro"/>
</dbReference>
<dbReference type="PANTHER" id="PTHR10896:SF20">
    <property type="entry name" value="BETA-1,4-XYLOSYLTRANSFERASE IRX9L-RELATED"/>
    <property type="match status" value="1"/>
</dbReference>
<evidence type="ECO:0000256" key="7">
    <source>
        <dbReference type="ARBA" id="ARBA00022989"/>
    </source>
</evidence>
<feature type="region of interest" description="Disordered" evidence="14">
    <location>
        <begin position="1"/>
        <end position="31"/>
    </location>
</feature>
<accession>A0A9D3VXV9</accession>
<dbReference type="Proteomes" id="UP000828251">
    <property type="component" value="Unassembled WGS sequence"/>
</dbReference>
<comment type="caution">
    <text evidence="15">The sequence shown here is derived from an EMBL/GenBank/DDBJ whole genome shotgun (WGS) entry which is preliminary data.</text>
</comment>
<name>A0A9D3VXV9_9ROSI</name>
<keyword evidence="11 13" id="KW-0961">Cell wall biogenesis/degradation</keyword>
<dbReference type="EMBL" id="JAIQCV010000004">
    <property type="protein sequence ID" value="KAH1105416.1"/>
    <property type="molecule type" value="Genomic_DNA"/>
</dbReference>
<keyword evidence="9 13" id="KW-0472">Membrane</keyword>
<evidence type="ECO:0000256" key="4">
    <source>
        <dbReference type="ARBA" id="ARBA00022679"/>
    </source>
</evidence>
<keyword evidence="7 13" id="KW-1133">Transmembrane helix</keyword>
<dbReference type="OrthoDB" id="675023at2759"/>
<evidence type="ECO:0000256" key="5">
    <source>
        <dbReference type="ARBA" id="ARBA00022692"/>
    </source>
</evidence>
<dbReference type="SUPFAM" id="SSF53448">
    <property type="entry name" value="Nucleotide-diphospho-sugar transferases"/>
    <property type="match status" value="1"/>
</dbReference>
<dbReference type="GO" id="GO:0042285">
    <property type="term" value="F:xylosyltransferase activity"/>
    <property type="evidence" value="ECO:0007669"/>
    <property type="project" value="TreeGrafter"/>
</dbReference>
<keyword evidence="16" id="KW-1185">Reference proteome</keyword>
<comment type="similarity">
    <text evidence="2 13">Belongs to the glycosyltransferase 43 family.</text>
</comment>
<gene>
    <name evidence="15" type="ORF">J1N35_009184</name>
</gene>
<evidence type="ECO:0000256" key="6">
    <source>
        <dbReference type="ARBA" id="ARBA00022968"/>
    </source>
</evidence>
<dbReference type="GO" id="GO:0000139">
    <property type="term" value="C:Golgi membrane"/>
    <property type="evidence" value="ECO:0007669"/>
    <property type="project" value="UniProtKB-SubCell"/>
</dbReference>